<keyword evidence="2" id="KW-1185">Reference proteome</keyword>
<sequence length="225" mass="25456">MGSNNLITAINEILGRNVKNSVSLCSFGDLSFNTPSSESYEDCHSVLKEGDCVRMEVDLDSTPRTVQFFVNGWAGMCYMSGLPSSVRIGFSVAGKGTSFRINNISRSASVCQNNAVLLEPAMTPNAWNPLACEQRSPPTDAESDSSRSEQVFSIVHRMKDWFEERKGRAWKDNDIRRSEKGLEQQRKWKKCQNILFMATTMRKNSNEKHDSTSSNKLRNQHVFWL</sequence>
<reference evidence="1 2" key="1">
    <citation type="journal article" date="2022" name="bioRxiv">
        <title>Genomics of Preaxostyla Flagellates Illuminates Evolutionary Transitions and the Path Towards Mitochondrial Loss.</title>
        <authorList>
            <person name="Novak L.V.F."/>
            <person name="Treitli S.C."/>
            <person name="Pyrih J."/>
            <person name="Halakuc P."/>
            <person name="Pipaliya S.V."/>
            <person name="Vacek V."/>
            <person name="Brzon O."/>
            <person name="Soukal P."/>
            <person name="Eme L."/>
            <person name="Dacks J.B."/>
            <person name="Karnkowska A."/>
            <person name="Elias M."/>
            <person name="Hampl V."/>
        </authorList>
    </citation>
    <scope>NUCLEOTIDE SEQUENCE [LARGE SCALE GENOMIC DNA]</scope>
    <source>
        <strain evidence="1">NAU3</strain>
        <tissue evidence="1">Gut</tissue>
    </source>
</reference>
<accession>A0ABQ9XLV8</accession>
<organism evidence="1 2">
    <name type="scientific">Blattamonas nauphoetae</name>
    <dbReference type="NCBI Taxonomy" id="2049346"/>
    <lineage>
        <taxon>Eukaryota</taxon>
        <taxon>Metamonada</taxon>
        <taxon>Preaxostyla</taxon>
        <taxon>Oxymonadida</taxon>
        <taxon>Blattamonas</taxon>
    </lineage>
</organism>
<dbReference type="Proteomes" id="UP001281761">
    <property type="component" value="Unassembled WGS sequence"/>
</dbReference>
<name>A0ABQ9XLV8_9EUKA</name>
<evidence type="ECO:0000313" key="2">
    <source>
        <dbReference type="Proteomes" id="UP001281761"/>
    </source>
</evidence>
<gene>
    <name evidence="1" type="ORF">BLNAU_13973</name>
</gene>
<comment type="caution">
    <text evidence="1">The sequence shown here is derived from an EMBL/GenBank/DDBJ whole genome shotgun (WGS) entry which is preliminary data.</text>
</comment>
<proteinExistence type="predicted"/>
<dbReference type="EMBL" id="JARBJD010000124">
    <property type="protein sequence ID" value="KAK2951130.1"/>
    <property type="molecule type" value="Genomic_DNA"/>
</dbReference>
<evidence type="ECO:0000313" key="1">
    <source>
        <dbReference type="EMBL" id="KAK2951130.1"/>
    </source>
</evidence>
<protein>
    <submittedName>
        <fullName evidence="1">Uncharacterized protein</fullName>
    </submittedName>
</protein>